<evidence type="ECO:0000256" key="1">
    <source>
        <dbReference type="SAM" id="SignalP"/>
    </source>
</evidence>
<evidence type="ECO:0000313" key="2">
    <source>
        <dbReference type="EMBL" id="JAP07451.1"/>
    </source>
</evidence>
<organism evidence="2">
    <name type="scientific">Solanum chacoense</name>
    <name type="common">Chaco potato</name>
    <dbReference type="NCBI Taxonomy" id="4108"/>
    <lineage>
        <taxon>Eukaryota</taxon>
        <taxon>Viridiplantae</taxon>
        <taxon>Streptophyta</taxon>
        <taxon>Embryophyta</taxon>
        <taxon>Tracheophyta</taxon>
        <taxon>Spermatophyta</taxon>
        <taxon>Magnoliopsida</taxon>
        <taxon>eudicotyledons</taxon>
        <taxon>Gunneridae</taxon>
        <taxon>Pentapetalae</taxon>
        <taxon>asterids</taxon>
        <taxon>lamiids</taxon>
        <taxon>Solanales</taxon>
        <taxon>Solanaceae</taxon>
        <taxon>Solanoideae</taxon>
        <taxon>Solaneae</taxon>
        <taxon>Solanum</taxon>
    </lineage>
</organism>
<protein>
    <submittedName>
        <fullName evidence="2">Putative ovule protein</fullName>
    </submittedName>
</protein>
<feature type="non-terminal residue" evidence="2">
    <location>
        <position position="62"/>
    </location>
</feature>
<name>A0A0V0GJK5_SOLCH</name>
<reference evidence="2" key="1">
    <citation type="submission" date="2015-12" db="EMBL/GenBank/DDBJ databases">
        <title>Gene expression during late stages of embryo sac development: a critical building block for successful pollen-pistil interactions.</title>
        <authorList>
            <person name="Liu Y."/>
            <person name="Joly V."/>
            <person name="Sabar M."/>
            <person name="Matton D.P."/>
        </authorList>
    </citation>
    <scope>NUCLEOTIDE SEQUENCE</scope>
</reference>
<sequence length="62" mass="6894">MTVIPVVSLLCSLLAPANSCTRRGNGMAPANLLHLIKKESLACTHSHRYESYHNQTDLFKLK</sequence>
<feature type="signal peptide" evidence="1">
    <location>
        <begin position="1"/>
        <end position="19"/>
    </location>
</feature>
<feature type="chain" id="PRO_5006865363" evidence="1">
    <location>
        <begin position="20"/>
        <end position="62"/>
    </location>
</feature>
<dbReference type="AlphaFoldDB" id="A0A0V0GJK5"/>
<keyword evidence="1" id="KW-0732">Signal</keyword>
<dbReference type="EMBL" id="GEDG01038722">
    <property type="protein sequence ID" value="JAP07451.1"/>
    <property type="molecule type" value="Transcribed_RNA"/>
</dbReference>
<proteinExistence type="predicted"/>
<accession>A0A0V0GJK5</accession>